<evidence type="ECO:0000256" key="7">
    <source>
        <dbReference type="ARBA" id="ARBA00023069"/>
    </source>
</evidence>
<dbReference type="GO" id="GO:0060271">
    <property type="term" value="P:cilium assembly"/>
    <property type="evidence" value="ECO:0007669"/>
    <property type="project" value="TreeGrafter"/>
</dbReference>
<keyword evidence="7" id="KW-0969">Cilium</keyword>
<feature type="transmembrane region" description="Helical" evidence="12">
    <location>
        <begin position="220"/>
        <end position="242"/>
    </location>
</feature>
<evidence type="ECO:0000313" key="15">
    <source>
        <dbReference type="Proteomes" id="UP001152747"/>
    </source>
</evidence>
<evidence type="ECO:0000256" key="3">
    <source>
        <dbReference type="ARBA" id="ARBA00015087"/>
    </source>
</evidence>
<dbReference type="Proteomes" id="UP001152747">
    <property type="component" value="Unassembled WGS sequence"/>
</dbReference>
<keyword evidence="4" id="KW-1003">Cell membrane</keyword>
<dbReference type="InterPro" id="IPR019306">
    <property type="entry name" value="TMEM231"/>
</dbReference>
<evidence type="ECO:0000256" key="13">
    <source>
        <dbReference type="SAM" id="SignalP"/>
    </source>
</evidence>
<comment type="subcellular location">
    <subcellularLocation>
        <location evidence="1">Cell projection</location>
        <location evidence="1">Cilium membrane</location>
        <topology evidence="1">Multi-pass membrane protein</topology>
    </subcellularLocation>
</comment>
<evidence type="ECO:0000256" key="5">
    <source>
        <dbReference type="ARBA" id="ARBA00022692"/>
    </source>
</evidence>
<dbReference type="EMBL" id="CANHGI010000004">
    <property type="protein sequence ID" value="CAI5447197.1"/>
    <property type="molecule type" value="Genomic_DNA"/>
</dbReference>
<evidence type="ECO:0000256" key="9">
    <source>
        <dbReference type="ARBA" id="ARBA00023180"/>
    </source>
</evidence>
<evidence type="ECO:0000256" key="1">
    <source>
        <dbReference type="ARBA" id="ARBA00004272"/>
    </source>
</evidence>
<evidence type="ECO:0000313" key="14">
    <source>
        <dbReference type="EMBL" id="CAI5447197.1"/>
    </source>
</evidence>
<sequence>MRVFVVFLPLLAVFWSEGLWRKTETFRETPKIKFNGDFVIFGYASDTLLISSTYPILNSAAGEKFAPAKVAHTFGDSSIAISLEIATTKNITVSSLTYAILFDFELEDFAGSEVCVSDTITLSRSTIRTIQKSAQIRLDQSRPIENWREDVLFKLINSSRQDPKYYSMLEIQNRVVQDATWHMEMQRKSIIYLEKPSGANFEISWKFSIPEMEFTYKSGFWHLAKWAWLQYLSIYLIFYWIFQRIHRFLFENHVFFTTCCVKK</sequence>
<name>A0A9P1IKE7_9PELO</name>
<dbReference type="GO" id="GO:0060170">
    <property type="term" value="C:ciliary membrane"/>
    <property type="evidence" value="ECO:0007669"/>
    <property type="project" value="UniProtKB-SubCell"/>
</dbReference>
<keyword evidence="10" id="KW-0966">Cell projection</keyword>
<dbReference type="AlphaFoldDB" id="A0A9P1IKE7"/>
<keyword evidence="8 12" id="KW-0472">Membrane</keyword>
<keyword evidence="9" id="KW-0325">Glycoprotein</keyword>
<evidence type="ECO:0000256" key="8">
    <source>
        <dbReference type="ARBA" id="ARBA00023136"/>
    </source>
</evidence>
<dbReference type="Pfam" id="PF10149">
    <property type="entry name" value="TM231"/>
    <property type="match status" value="1"/>
</dbReference>
<dbReference type="OrthoDB" id="426438at2759"/>
<dbReference type="GO" id="GO:0035869">
    <property type="term" value="C:ciliary transition zone"/>
    <property type="evidence" value="ECO:0007669"/>
    <property type="project" value="TreeGrafter"/>
</dbReference>
<gene>
    <name evidence="14" type="ORF">CAMP_LOCUS9834</name>
</gene>
<proteinExistence type="inferred from homology"/>
<evidence type="ECO:0000256" key="11">
    <source>
        <dbReference type="ARBA" id="ARBA00024803"/>
    </source>
</evidence>
<feature type="chain" id="PRO_5040240429" description="Transmembrane protein 231" evidence="13">
    <location>
        <begin position="26"/>
        <end position="263"/>
    </location>
</feature>
<dbReference type="PANTHER" id="PTHR14605">
    <property type="entry name" value="CHST5 PROTEIN"/>
    <property type="match status" value="1"/>
</dbReference>
<evidence type="ECO:0000256" key="4">
    <source>
        <dbReference type="ARBA" id="ARBA00022475"/>
    </source>
</evidence>
<evidence type="ECO:0000256" key="12">
    <source>
        <dbReference type="SAM" id="Phobius"/>
    </source>
</evidence>
<dbReference type="PANTHER" id="PTHR14605:SF1">
    <property type="entry name" value="TRANSMEMBRANE PROTEIN 231"/>
    <property type="match status" value="1"/>
</dbReference>
<evidence type="ECO:0000256" key="2">
    <source>
        <dbReference type="ARBA" id="ARBA00009082"/>
    </source>
</evidence>
<comment type="function">
    <text evidence="11">Transmembrane component of the tectonic-like complex, a complex localized at the transition zone of primary cilia and acting as a barrier that prevents diffusion of transmembrane proteins between the cilia and plasma membranes. Required for ciliogenesis and sonic hedgehog/SHH signaling.</text>
</comment>
<reference evidence="14" key="1">
    <citation type="submission" date="2022-11" db="EMBL/GenBank/DDBJ databases">
        <authorList>
            <person name="Kikuchi T."/>
        </authorList>
    </citation>
    <scope>NUCLEOTIDE SEQUENCE</scope>
    <source>
        <strain evidence="14">PS1010</strain>
    </source>
</reference>
<organism evidence="14 15">
    <name type="scientific">Caenorhabditis angaria</name>
    <dbReference type="NCBI Taxonomy" id="860376"/>
    <lineage>
        <taxon>Eukaryota</taxon>
        <taxon>Metazoa</taxon>
        <taxon>Ecdysozoa</taxon>
        <taxon>Nematoda</taxon>
        <taxon>Chromadorea</taxon>
        <taxon>Rhabditida</taxon>
        <taxon>Rhabditina</taxon>
        <taxon>Rhabditomorpha</taxon>
        <taxon>Rhabditoidea</taxon>
        <taxon>Rhabditidae</taxon>
        <taxon>Peloderinae</taxon>
        <taxon>Caenorhabditis</taxon>
    </lineage>
</organism>
<accession>A0A9P1IKE7</accession>
<protein>
    <recommendedName>
        <fullName evidence="3">Transmembrane protein 231</fullName>
    </recommendedName>
</protein>
<keyword evidence="6 12" id="KW-1133">Transmembrane helix</keyword>
<comment type="similarity">
    <text evidence="2">Belongs to the TMEM231 family.</text>
</comment>
<evidence type="ECO:0000256" key="10">
    <source>
        <dbReference type="ARBA" id="ARBA00023273"/>
    </source>
</evidence>
<comment type="caution">
    <text evidence="14">The sequence shown here is derived from an EMBL/GenBank/DDBJ whole genome shotgun (WGS) entry which is preliminary data.</text>
</comment>
<keyword evidence="13" id="KW-0732">Signal</keyword>
<keyword evidence="15" id="KW-1185">Reference proteome</keyword>
<dbReference type="GO" id="GO:0032880">
    <property type="term" value="P:regulation of protein localization"/>
    <property type="evidence" value="ECO:0007669"/>
    <property type="project" value="TreeGrafter"/>
</dbReference>
<feature type="signal peptide" evidence="13">
    <location>
        <begin position="1"/>
        <end position="25"/>
    </location>
</feature>
<keyword evidence="5 12" id="KW-0812">Transmembrane</keyword>
<evidence type="ECO:0000256" key="6">
    <source>
        <dbReference type="ARBA" id="ARBA00022989"/>
    </source>
</evidence>